<reference evidence="2 3" key="1">
    <citation type="submission" date="2019-02" db="EMBL/GenBank/DDBJ databases">
        <title>Kribbella capetownensis sp. nov. and Kribbella speibonae sp. nov., isolated from soil.</title>
        <authorList>
            <person name="Curtis S.M."/>
            <person name="Norton I."/>
            <person name="Everest G.J."/>
            <person name="Meyers P.R."/>
        </authorList>
    </citation>
    <scope>NUCLEOTIDE SEQUENCE [LARGE SCALE GENOMIC DNA]</scope>
    <source>
        <strain evidence="2 3">YM53</strain>
    </source>
</reference>
<organism evidence="2 3">
    <name type="scientific">Kribbella capetownensis</name>
    <dbReference type="NCBI Taxonomy" id="1572659"/>
    <lineage>
        <taxon>Bacteria</taxon>
        <taxon>Bacillati</taxon>
        <taxon>Actinomycetota</taxon>
        <taxon>Actinomycetes</taxon>
        <taxon>Propionibacteriales</taxon>
        <taxon>Kribbellaceae</taxon>
        <taxon>Kribbella</taxon>
    </lineage>
</organism>
<proteinExistence type="predicted"/>
<comment type="caution">
    <text evidence="2">The sequence shown here is derived from an EMBL/GenBank/DDBJ whole genome shotgun (WGS) entry which is preliminary data.</text>
</comment>
<keyword evidence="3" id="KW-1185">Reference proteome</keyword>
<evidence type="ECO:0000313" key="3">
    <source>
        <dbReference type="Proteomes" id="UP000293342"/>
    </source>
</evidence>
<sequence>MGAAVIGRRRYSGSAAAEPAGPDSVTWHMTYRVEEEGEVVAEFTASDHWYVLTPAELATEVAEHGLRVRAGDAAQGLHIITR</sequence>
<accession>A0A4R0INR2</accession>
<evidence type="ECO:0000313" key="2">
    <source>
        <dbReference type="EMBL" id="TCC35291.1"/>
    </source>
</evidence>
<dbReference type="OrthoDB" id="4528595at2"/>
<gene>
    <name evidence="2" type="ORF">E0H75_41665</name>
</gene>
<feature type="region of interest" description="Disordered" evidence="1">
    <location>
        <begin position="1"/>
        <end position="21"/>
    </location>
</feature>
<dbReference type="AlphaFoldDB" id="A0A4R0INR2"/>
<evidence type="ECO:0000256" key="1">
    <source>
        <dbReference type="SAM" id="MobiDB-lite"/>
    </source>
</evidence>
<dbReference type="EMBL" id="SJKD01000017">
    <property type="protein sequence ID" value="TCC35291.1"/>
    <property type="molecule type" value="Genomic_DNA"/>
</dbReference>
<dbReference type="Proteomes" id="UP000293342">
    <property type="component" value="Unassembled WGS sequence"/>
</dbReference>
<name>A0A4R0INR2_9ACTN</name>
<protein>
    <submittedName>
        <fullName evidence="2">Uncharacterized protein</fullName>
    </submittedName>
</protein>